<gene>
    <name evidence="2" type="ORF">SAMN05660299_01121</name>
</gene>
<dbReference type="InterPro" id="IPR013324">
    <property type="entry name" value="RNA_pol_sigma_r3/r4-like"/>
</dbReference>
<dbReference type="InterPro" id="IPR036388">
    <property type="entry name" value="WH-like_DNA-bd_sf"/>
</dbReference>
<evidence type="ECO:0000259" key="1">
    <source>
        <dbReference type="Pfam" id="PF08281"/>
    </source>
</evidence>
<proteinExistence type="predicted"/>
<dbReference type="SUPFAM" id="SSF88659">
    <property type="entry name" value="Sigma3 and sigma4 domains of RNA polymerase sigma factors"/>
    <property type="match status" value="1"/>
</dbReference>
<dbReference type="GO" id="GO:0003677">
    <property type="term" value="F:DNA binding"/>
    <property type="evidence" value="ECO:0007669"/>
    <property type="project" value="InterPro"/>
</dbReference>
<dbReference type="GO" id="GO:0016987">
    <property type="term" value="F:sigma factor activity"/>
    <property type="evidence" value="ECO:0007669"/>
    <property type="project" value="InterPro"/>
</dbReference>
<evidence type="ECO:0000313" key="2">
    <source>
        <dbReference type="EMBL" id="SDM56610.1"/>
    </source>
</evidence>
<dbReference type="NCBIfam" id="TIGR02937">
    <property type="entry name" value="sigma70-ECF"/>
    <property type="match status" value="1"/>
</dbReference>
<dbReference type="Pfam" id="PF08281">
    <property type="entry name" value="Sigma70_r4_2"/>
    <property type="match status" value="1"/>
</dbReference>
<dbReference type="RefSeq" id="WP_091649094.1">
    <property type="nucleotide sequence ID" value="NZ_FNHQ01000009.1"/>
</dbReference>
<feature type="domain" description="RNA polymerase sigma factor 70 region 4 type 2" evidence="1">
    <location>
        <begin position="91"/>
        <end position="139"/>
    </location>
</feature>
<evidence type="ECO:0000313" key="3">
    <source>
        <dbReference type="Proteomes" id="UP000199309"/>
    </source>
</evidence>
<sequence length="150" mass="18000">MGSVSRVSFKKKGATVLGCQEQFDSFCKKILKNHVRNYEKKLRRNQSRECFYEDVYKDYRLRQYFSVTPHQEAYIFKVMNMEVMVNDFFLGAALEKLDDDQRDIVLLSYFFEMTDKEIAEYLNLIRRTVSYRRTSILKQLKKTLEARADE</sequence>
<dbReference type="InterPro" id="IPR014284">
    <property type="entry name" value="RNA_pol_sigma-70_dom"/>
</dbReference>
<dbReference type="AlphaFoldDB" id="A0A1G9U9I6"/>
<reference evidence="2 3" key="1">
    <citation type="submission" date="2016-10" db="EMBL/GenBank/DDBJ databases">
        <authorList>
            <person name="de Groot N.N."/>
        </authorList>
    </citation>
    <scope>NUCLEOTIDE SEQUENCE [LARGE SCALE GENOMIC DNA]</scope>
    <source>
        <strain evidence="2 3">DSM 16981</strain>
    </source>
</reference>
<dbReference type="Gene3D" id="1.10.10.10">
    <property type="entry name" value="Winged helix-like DNA-binding domain superfamily/Winged helix DNA-binding domain"/>
    <property type="match status" value="1"/>
</dbReference>
<dbReference type="EMBL" id="FNHQ01000009">
    <property type="protein sequence ID" value="SDM56610.1"/>
    <property type="molecule type" value="Genomic_DNA"/>
</dbReference>
<dbReference type="InterPro" id="IPR013249">
    <property type="entry name" value="RNA_pol_sigma70_r4_t2"/>
</dbReference>
<dbReference type="OrthoDB" id="9794508at2"/>
<name>A0A1G9U9I6_9FIRM</name>
<accession>A0A1G9U9I6</accession>
<dbReference type="GO" id="GO:0006352">
    <property type="term" value="P:DNA-templated transcription initiation"/>
    <property type="evidence" value="ECO:0007669"/>
    <property type="project" value="InterPro"/>
</dbReference>
<dbReference type="Proteomes" id="UP000199309">
    <property type="component" value="Unassembled WGS sequence"/>
</dbReference>
<keyword evidence="3" id="KW-1185">Reference proteome</keyword>
<dbReference type="STRING" id="349095.SAMN05660299_01121"/>
<organism evidence="2 3">
    <name type="scientific">Megasphaera paucivorans</name>
    <dbReference type="NCBI Taxonomy" id="349095"/>
    <lineage>
        <taxon>Bacteria</taxon>
        <taxon>Bacillati</taxon>
        <taxon>Bacillota</taxon>
        <taxon>Negativicutes</taxon>
        <taxon>Veillonellales</taxon>
        <taxon>Veillonellaceae</taxon>
        <taxon>Megasphaera</taxon>
    </lineage>
</organism>
<protein>
    <submittedName>
        <fullName evidence="2">RNA polymerase sigma factor, sigma-70 family</fullName>
    </submittedName>
</protein>